<protein>
    <submittedName>
        <fullName evidence="1">Uncharacterized protein</fullName>
    </submittedName>
</protein>
<dbReference type="Proteomes" id="UP000315095">
    <property type="component" value="Unassembled WGS sequence"/>
</dbReference>
<organism evidence="1 2">
    <name type="scientific">Komagataeibacter diospyri</name>
    <dbReference type="NCBI Taxonomy" id="1932662"/>
    <lineage>
        <taxon>Bacteria</taxon>
        <taxon>Pseudomonadati</taxon>
        <taxon>Pseudomonadota</taxon>
        <taxon>Alphaproteobacteria</taxon>
        <taxon>Acetobacterales</taxon>
        <taxon>Acetobacteraceae</taxon>
        <taxon>Komagataeibacter</taxon>
    </lineage>
</organism>
<keyword evidence="2" id="KW-1185">Reference proteome</keyword>
<dbReference type="EMBL" id="BDLU01000015">
    <property type="protein sequence ID" value="GCE82485.1"/>
    <property type="molecule type" value="Genomic_DNA"/>
</dbReference>
<evidence type="ECO:0000313" key="1">
    <source>
        <dbReference type="EMBL" id="GCE82485.1"/>
    </source>
</evidence>
<proteinExistence type="predicted"/>
<accession>A0A4P5NSF3</accession>
<comment type="caution">
    <text evidence="1">The sequence shown here is derived from an EMBL/GenBank/DDBJ whole genome shotgun (WGS) entry which is preliminary data.</text>
</comment>
<dbReference type="AlphaFoldDB" id="A0A4P5NSF3"/>
<evidence type="ECO:0000313" key="2">
    <source>
        <dbReference type="Proteomes" id="UP000315095"/>
    </source>
</evidence>
<name>A0A4P5NSF3_9PROT</name>
<sequence length="43" mass="4688">MTTRGNTRRIDLWGRDHMYYPPAAGSADMQGYTTLKAADGPSG</sequence>
<gene>
    <name evidence="1" type="ORF">MSKU9_0626</name>
</gene>
<reference evidence="2" key="1">
    <citation type="submission" date="2017-01" db="EMBL/GenBank/DDBJ databases">
        <title>Komagataeibacter sp. MSKU9 whole genome sequencing project.</title>
        <authorList>
            <person name="Matsutani M."/>
            <person name="Naloka K."/>
            <person name="Theeragool G."/>
            <person name="Yakushi T."/>
            <person name="Matsushita K."/>
        </authorList>
    </citation>
    <scope>NUCLEOTIDE SEQUENCE [LARGE SCALE GENOMIC DNA]</scope>
    <source>
        <strain evidence="2">MSKU9</strain>
    </source>
</reference>